<dbReference type="InterPro" id="IPR013083">
    <property type="entry name" value="Znf_RING/FYVE/PHD"/>
</dbReference>
<dbReference type="EMBL" id="JAKKPZ010000125">
    <property type="protein sequence ID" value="KAI1701181.1"/>
    <property type="molecule type" value="Genomic_DNA"/>
</dbReference>
<organism evidence="7 8">
    <name type="scientific">Ditylenchus destructor</name>
    <dbReference type="NCBI Taxonomy" id="166010"/>
    <lineage>
        <taxon>Eukaryota</taxon>
        <taxon>Metazoa</taxon>
        <taxon>Ecdysozoa</taxon>
        <taxon>Nematoda</taxon>
        <taxon>Chromadorea</taxon>
        <taxon>Rhabditida</taxon>
        <taxon>Tylenchina</taxon>
        <taxon>Tylenchomorpha</taxon>
        <taxon>Sphaerularioidea</taxon>
        <taxon>Anguinidae</taxon>
        <taxon>Anguininae</taxon>
        <taxon>Ditylenchus</taxon>
    </lineage>
</organism>
<feature type="domain" description="SP-RING-type" evidence="6">
    <location>
        <begin position="52"/>
        <end position="135"/>
    </location>
</feature>
<gene>
    <name evidence="7" type="ORF">DdX_16268</name>
</gene>
<keyword evidence="3" id="KW-0862">Zinc</keyword>
<dbReference type="Proteomes" id="UP001201812">
    <property type="component" value="Unassembled WGS sequence"/>
</dbReference>
<dbReference type="GO" id="GO:0061665">
    <property type="term" value="F:SUMO ligase activity"/>
    <property type="evidence" value="ECO:0007669"/>
    <property type="project" value="TreeGrafter"/>
</dbReference>
<keyword evidence="1" id="KW-0479">Metal-binding</keyword>
<protein>
    <submittedName>
        <fullName evidence="7">MIZ/SP-RING zinc finger domain-containing protein</fullName>
    </submittedName>
</protein>
<dbReference type="GO" id="GO:0008270">
    <property type="term" value="F:zinc ion binding"/>
    <property type="evidence" value="ECO:0007669"/>
    <property type="project" value="UniProtKB-KW"/>
</dbReference>
<proteinExistence type="predicted"/>
<dbReference type="GO" id="GO:0000785">
    <property type="term" value="C:chromatin"/>
    <property type="evidence" value="ECO:0007669"/>
    <property type="project" value="TreeGrafter"/>
</dbReference>
<evidence type="ECO:0000313" key="7">
    <source>
        <dbReference type="EMBL" id="KAI1701181.1"/>
    </source>
</evidence>
<evidence type="ECO:0000256" key="5">
    <source>
        <dbReference type="SAM" id="MobiDB-lite"/>
    </source>
</evidence>
<dbReference type="Pfam" id="PF02891">
    <property type="entry name" value="zf-MIZ"/>
    <property type="match status" value="1"/>
</dbReference>
<evidence type="ECO:0000256" key="3">
    <source>
        <dbReference type="ARBA" id="ARBA00022833"/>
    </source>
</evidence>
<dbReference type="PANTHER" id="PTHR10782">
    <property type="entry name" value="ZINC FINGER MIZ DOMAIN-CONTAINING PROTEIN"/>
    <property type="match status" value="1"/>
</dbReference>
<evidence type="ECO:0000259" key="6">
    <source>
        <dbReference type="PROSITE" id="PS51044"/>
    </source>
</evidence>
<evidence type="ECO:0000256" key="2">
    <source>
        <dbReference type="ARBA" id="ARBA00022771"/>
    </source>
</evidence>
<dbReference type="PANTHER" id="PTHR10782:SF4">
    <property type="entry name" value="TONALLI, ISOFORM E"/>
    <property type="match status" value="1"/>
</dbReference>
<dbReference type="GO" id="GO:0016925">
    <property type="term" value="P:protein sumoylation"/>
    <property type="evidence" value="ECO:0007669"/>
    <property type="project" value="TreeGrafter"/>
</dbReference>
<comment type="caution">
    <text evidence="7">The sequence shown here is derived from an EMBL/GenBank/DDBJ whole genome shotgun (WGS) entry which is preliminary data.</text>
</comment>
<reference evidence="7" key="1">
    <citation type="submission" date="2022-01" db="EMBL/GenBank/DDBJ databases">
        <title>Genome Sequence Resource for Two Populations of Ditylenchus destructor, the Migratory Endoparasitic Phytonematode.</title>
        <authorList>
            <person name="Zhang H."/>
            <person name="Lin R."/>
            <person name="Xie B."/>
        </authorList>
    </citation>
    <scope>NUCLEOTIDE SEQUENCE</scope>
    <source>
        <strain evidence="7">BazhouSP</strain>
    </source>
</reference>
<evidence type="ECO:0000256" key="1">
    <source>
        <dbReference type="ARBA" id="ARBA00022723"/>
    </source>
</evidence>
<dbReference type="AlphaFoldDB" id="A0AAD4MPY4"/>
<evidence type="ECO:0000313" key="8">
    <source>
        <dbReference type="Proteomes" id="UP001201812"/>
    </source>
</evidence>
<accession>A0AAD4MPY4</accession>
<dbReference type="InterPro" id="IPR004181">
    <property type="entry name" value="Znf_MIZ"/>
</dbReference>
<dbReference type="PROSITE" id="PS51044">
    <property type="entry name" value="ZF_SP_RING"/>
    <property type="match status" value="1"/>
</dbReference>
<keyword evidence="8" id="KW-1185">Reference proteome</keyword>
<feature type="region of interest" description="Disordered" evidence="5">
    <location>
        <begin position="368"/>
        <end position="425"/>
    </location>
</feature>
<evidence type="ECO:0000256" key="4">
    <source>
        <dbReference type="PROSITE-ProRule" id="PRU00452"/>
    </source>
</evidence>
<sequence length="718" mass="82357">MAESSRRYNLRNTRKKPQGVLLELWEVEYSKVISNKNRRIPSEKVKTAIRSAFEDGMFEQWRITLKCPLSGHRIRVPGRYADCTHIECFDLEAFLRMKTQKNIRVCPICQKEIEKPLTNLRIDRYIETVLSTMPDSMQVELLPDGSFTEVHEKFVVEPNVISDEEPFVQDNNALSLEIKQEISEENVECTMLSDGEDEPMEEIAIIDIKSISLMPLNMDIKPNIAPSSEPEQTQCGEHQEIQEAIEDDHECITLSDGEEEIDEMKPISLMPLNMDIKPKIVSSSEREHIHSGEDQVIQEQPNLTANGGARSAAVHANRFLAGCGAEGATIPLVQQYPRLDRQNLALQKTNQSRKKGITLGNALECSVGDAKKRRSPLKGKQSARPSADVNAHTDLSSSETNLSSDSSRDENDESQTMINENDHRRNFTMSMKDVLNVPNYSAQKMKITTVVIDIYYGTAFFITSEGQEYDGRPLYEYVSILRKSEADVLGCQAHIGFKAPHVGIWSKAGFRSKNVIGSQKKFEQFSEDVHSISHLWKNGRISVELYKCSDNAIPYLSPYGFCDALFGQKRSILNCRVLEINWFNEWWPFFVITNVVHQCKRLIFHQQKRHQSQKLHLTFLDIIYTMTLPQHVDVTLELDKDTYYFIYELERRFQGSDAQYFKFKLVFPGFLRNKLLWNDYGTLEMKIVASQRDDNGLRRDSVIIEQCPHTSVFDQQPS</sequence>
<keyword evidence="2 4" id="KW-0863">Zinc-finger</keyword>
<dbReference type="Gene3D" id="3.30.40.10">
    <property type="entry name" value="Zinc/RING finger domain, C3HC4 (zinc finger)"/>
    <property type="match status" value="1"/>
</dbReference>
<feature type="compositionally biased region" description="Low complexity" evidence="5">
    <location>
        <begin position="393"/>
        <end position="405"/>
    </location>
</feature>
<name>A0AAD4MPY4_9BILA</name>
<dbReference type="CDD" id="cd16650">
    <property type="entry name" value="SP-RING_PIAS-like"/>
    <property type="match status" value="1"/>
</dbReference>